<dbReference type="PANTHER" id="PTHR21569:SF1">
    <property type="entry name" value="SMALL RIBOSOMAL SUBUNIT PROTEIN US9M"/>
    <property type="match status" value="1"/>
</dbReference>
<dbReference type="GO" id="GO:0009507">
    <property type="term" value="C:chloroplast"/>
    <property type="evidence" value="ECO:0007669"/>
    <property type="project" value="UniProtKB-SubCell"/>
</dbReference>
<reference evidence="7" key="1">
    <citation type="journal article" date="2014" name="BMC Evol. Biol.">
        <title>Chloroplast phylogenomic analysis resolves deep-level relationships within the green algal class Trebouxiophyceae.</title>
        <authorList>
            <person name="Lemieux C."/>
            <person name="Otis C."/>
            <person name="Turmel M."/>
        </authorList>
    </citation>
    <scope>NUCLEOTIDE SEQUENCE</scope>
</reference>
<dbReference type="EMBL" id="KM462868">
    <property type="protein sequence ID" value="AIT94029.1"/>
    <property type="molecule type" value="Genomic_DNA"/>
</dbReference>
<dbReference type="InterPro" id="IPR023035">
    <property type="entry name" value="Ribosomal_uS9_bac/plastid"/>
</dbReference>
<keyword evidence="3 5" id="KW-0687">Ribonucleoprotein</keyword>
<evidence type="ECO:0000256" key="3">
    <source>
        <dbReference type="ARBA" id="ARBA00023274"/>
    </source>
</evidence>
<dbReference type="GeneID" id="22159208"/>
<dbReference type="Gene3D" id="3.30.230.10">
    <property type="match status" value="1"/>
</dbReference>
<dbReference type="GO" id="GO:0015935">
    <property type="term" value="C:small ribosomal subunit"/>
    <property type="evidence" value="ECO:0007669"/>
    <property type="project" value="TreeGrafter"/>
</dbReference>
<evidence type="ECO:0000256" key="1">
    <source>
        <dbReference type="ARBA" id="ARBA00005251"/>
    </source>
</evidence>
<dbReference type="FunFam" id="3.30.230.10:FF:000001">
    <property type="entry name" value="30S ribosomal protein S9"/>
    <property type="match status" value="1"/>
</dbReference>
<organism evidence="7">
    <name type="scientific">Koliella longiseta</name>
    <dbReference type="NCBI Taxonomy" id="33092"/>
    <lineage>
        <taxon>Eukaryota</taxon>
        <taxon>Viridiplantae</taxon>
        <taxon>Chlorophyta</taxon>
        <taxon>core chlorophytes</taxon>
        <taxon>Trebouxiophyceae</taxon>
        <taxon>Prasiolales</taxon>
        <taxon>Koliellaceae</taxon>
        <taxon>Koliella</taxon>
    </lineage>
</organism>
<dbReference type="Pfam" id="PF00380">
    <property type="entry name" value="Ribosomal_S9"/>
    <property type="match status" value="1"/>
</dbReference>
<dbReference type="GO" id="GO:0006412">
    <property type="term" value="P:translation"/>
    <property type="evidence" value="ECO:0007669"/>
    <property type="project" value="UniProtKB-UniRule"/>
</dbReference>
<dbReference type="InterPro" id="IPR020568">
    <property type="entry name" value="Ribosomal_Su5_D2-typ_SF"/>
</dbReference>
<keyword evidence="2 5" id="KW-0689">Ribosomal protein</keyword>
<comment type="subcellular location">
    <subcellularLocation>
        <location evidence="5">Plastid</location>
        <location evidence="5">Chloroplast</location>
    </subcellularLocation>
</comment>
<dbReference type="RefSeq" id="YP_009105350.1">
    <property type="nucleotide sequence ID" value="NC_025531.1"/>
</dbReference>
<keyword evidence="7" id="KW-0150">Chloroplast</keyword>
<dbReference type="AlphaFoldDB" id="A0A097KLF9"/>
<dbReference type="InterPro" id="IPR020574">
    <property type="entry name" value="Ribosomal_uS9_CS"/>
</dbReference>
<evidence type="ECO:0000256" key="2">
    <source>
        <dbReference type="ARBA" id="ARBA00022980"/>
    </source>
</evidence>
<dbReference type="PROSITE" id="PS00360">
    <property type="entry name" value="RIBOSOMAL_S9"/>
    <property type="match status" value="1"/>
</dbReference>
<name>A0A097KLF9_9CHLO</name>
<evidence type="ECO:0000256" key="4">
    <source>
        <dbReference type="ARBA" id="ARBA00035152"/>
    </source>
</evidence>
<keyword evidence="7" id="KW-0934">Plastid</keyword>
<accession>A0A097KLF9</accession>
<dbReference type="InterPro" id="IPR000754">
    <property type="entry name" value="Ribosomal_uS9"/>
</dbReference>
<evidence type="ECO:0000256" key="5">
    <source>
        <dbReference type="HAMAP-Rule" id="MF_00532"/>
    </source>
</evidence>
<geneLocation type="chloroplast" evidence="7"/>
<dbReference type="GO" id="GO:0003723">
    <property type="term" value="F:RNA binding"/>
    <property type="evidence" value="ECO:0007669"/>
    <property type="project" value="TreeGrafter"/>
</dbReference>
<protein>
    <recommendedName>
        <fullName evidence="4 5">Small ribosomal subunit protein uS9c</fullName>
    </recommendedName>
</protein>
<evidence type="ECO:0000256" key="6">
    <source>
        <dbReference type="RuleBase" id="RU003815"/>
    </source>
</evidence>
<comment type="similarity">
    <text evidence="1 5 6">Belongs to the universal ribosomal protein uS9 family.</text>
</comment>
<gene>
    <name evidence="5 7" type="primary">rps9</name>
</gene>
<evidence type="ECO:0000313" key="7">
    <source>
        <dbReference type="EMBL" id="AIT94029.1"/>
    </source>
</evidence>
<dbReference type="PANTHER" id="PTHR21569">
    <property type="entry name" value="RIBOSOMAL PROTEIN S9"/>
    <property type="match status" value="1"/>
</dbReference>
<proteinExistence type="inferred from homology"/>
<dbReference type="GO" id="GO:0003735">
    <property type="term" value="F:structural constituent of ribosome"/>
    <property type="evidence" value="ECO:0007669"/>
    <property type="project" value="InterPro"/>
</dbReference>
<sequence>MSVNILAKGTGRRKSAIAQIQLVKGTGEFIINGKSGVLYMQENPASVLSIQAPLELLRLQKTYDTIVVVQGGGLIGQAEAIKLGMARALCDIEKSYRPFLKTKGYLTRDSRCKERKKYGLKKARKAPQFSKR</sequence>
<dbReference type="HAMAP" id="MF_00532_B">
    <property type="entry name" value="Ribosomal_uS9_B"/>
    <property type="match status" value="1"/>
</dbReference>
<dbReference type="InterPro" id="IPR014721">
    <property type="entry name" value="Ribsml_uS5_D2-typ_fold_subgr"/>
</dbReference>
<dbReference type="SUPFAM" id="SSF54211">
    <property type="entry name" value="Ribosomal protein S5 domain 2-like"/>
    <property type="match status" value="1"/>
</dbReference>
<dbReference type="NCBIfam" id="NF001099">
    <property type="entry name" value="PRK00132.1"/>
    <property type="match status" value="1"/>
</dbReference>